<dbReference type="EMBL" id="JAINUF010000023">
    <property type="protein sequence ID" value="KAJ8333503.1"/>
    <property type="molecule type" value="Genomic_DNA"/>
</dbReference>
<evidence type="ECO:0000313" key="2">
    <source>
        <dbReference type="Proteomes" id="UP001152622"/>
    </source>
</evidence>
<gene>
    <name evidence="1" type="ORF">SKAU_G00415110</name>
</gene>
<dbReference type="OrthoDB" id="6606141at2759"/>
<reference evidence="1" key="1">
    <citation type="journal article" date="2023" name="Science">
        <title>Genome structures resolve the early diversification of teleost fishes.</title>
        <authorList>
            <person name="Parey E."/>
            <person name="Louis A."/>
            <person name="Montfort J."/>
            <person name="Bouchez O."/>
            <person name="Roques C."/>
            <person name="Iampietro C."/>
            <person name="Lluch J."/>
            <person name="Castinel A."/>
            <person name="Donnadieu C."/>
            <person name="Desvignes T."/>
            <person name="Floi Bucao C."/>
            <person name="Jouanno E."/>
            <person name="Wen M."/>
            <person name="Mejri S."/>
            <person name="Dirks R."/>
            <person name="Jansen H."/>
            <person name="Henkel C."/>
            <person name="Chen W.J."/>
            <person name="Zahm M."/>
            <person name="Cabau C."/>
            <person name="Klopp C."/>
            <person name="Thompson A.W."/>
            <person name="Robinson-Rechavi M."/>
            <person name="Braasch I."/>
            <person name="Lecointre G."/>
            <person name="Bobe J."/>
            <person name="Postlethwait J.H."/>
            <person name="Berthelot C."/>
            <person name="Roest Crollius H."/>
            <person name="Guiguen Y."/>
        </authorList>
    </citation>
    <scope>NUCLEOTIDE SEQUENCE</scope>
    <source>
        <strain evidence="1">WJC10195</strain>
    </source>
</reference>
<sequence length="253" mass="28046">MSSSGWVVIPTVENQGLSLLQVNVEGLTTAKLEVIRLLADSNKILERLSHSRIDPVVDPKLWILNGTQSSEMVLAGIAPASLRREAATLALARKAQKHDWHILHDTTTTPVPPSRLKSRQPYNKAAQEMLHSIPEDLSRSVWLAASWKQTWETVVPSRIHHYIWDPGGGVKGEDLPHQQWTLLNRLRTGVGRFKSPIKKWGLADSAACECGEPEQTAKHIITGCSLYSPPSEAGLFDLGPETRAWLHDTELAI</sequence>
<organism evidence="1 2">
    <name type="scientific">Synaphobranchus kaupii</name>
    <name type="common">Kaup's arrowtooth eel</name>
    <dbReference type="NCBI Taxonomy" id="118154"/>
    <lineage>
        <taxon>Eukaryota</taxon>
        <taxon>Metazoa</taxon>
        <taxon>Chordata</taxon>
        <taxon>Craniata</taxon>
        <taxon>Vertebrata</taxon>
        <taxon>Euteleostomi</taxon>
        <taxon>Actinopterygii</taxon>
        <taxon>Neopterygii</taxon>
        <taxon>Teleostei</taxon>
        <taxon>Anguilliformes</taxon>
        <taxon>Synaphobranchidae</taxon>
        <taxon>Synaphobranchus</taxon>
    </lineage>
</organism>
<dbReference type="AlphaFoldDB" id="A0A9Q1E779"/>
<name>A0A9Q1E779_SYNKA</name>
<proteinExistence type="predicted"/>
<protein>
    <submittedName>
        <fullName evidence="1">Uncharacterized protein</fullName>
    </submittedName>
</protein>
<keyword evidence="2" id="KW-1185">Reference proteome</keyword>
<comment type="caution">
    <text evidence="1">The sequence shown here is derived from an EMBL/GenBank/DDBJ whole genome shotgun (WGS) entry which is preliminary data.</text>
</comment>
<accession>A0A9Q1E779</accession>
<evidence type="ECO:0000313" key="1">
    <source>
        <dbReference type="EMBL" id="KAJ8333503.1"/>
    </source>
</evidence>
<dbReference type="Proteomes" id="UP001152622">
    <property type="component" value="Chromosome 23"/>
</dbReference>